<evidence type="ECO:0000256" key="1">
    <source>
        <dbReference type="ARBA" id="ARBA00022737"/>
    </source>
</evidence>
<dbReference type="InterPro" id="IPR011990">
    <property type="entry name" value="TPR-like_helical_dom_sf"/>
</dbReference>
<dbReference type="EMBL" id="CAJNRE010009022">
    <property type="protein sequence ID" value="CAF2078728.1"/>
    <property type="molecule type" value="Genomic_DNA"/>
</dbReference>
<evidence type="ECO:0000259" key="3">
    <source>
        <dbReference type="Pfam" id="PF14432"/>
    </source>
</evidence>
<name>A0A816RVZ3_9BILA</name>
<proteinExistence type="predicted"/>
<dbReference type="InterPro" id="IPR032867">
    <property type="entry name" value="DYW_dom"/>
</dbReference>
<feature type="domain" description="DYW" evidence="3">
    <location>
        <begin position="867"/>
        <end position="961"/>
    </location>
</feature>
<feature type="repeat" description="PPR" evidence="2">
    <location>
        <begin position="214"/>
        <end position="248"/>
    </location>
</feature>
<organism evidence="4 5">
    <name type="scientific">Rotaria magnacalcarata</name>
    <dbReference type="NCBI Taxonomy" id="392030"/>
    <lineage>
        <taxon>Eukaryota</taxon>
        <taxon>Metazoa</taxon>
        <taxon>Spiralia</taxon>
        <taxon>Gnathifera</taxon>
        <taxon>Rotifera</taxon>
        <taxon>Eurotatoria</taxon>
        <taxon>Bdelloidea</taxon>
        <taxon>Philodinida</taxon>
        <taxon>Philodinidae</taxon>
        <taxon>Rotaria</taxon>
    </lineage>
</organism>
<dbReference type="InterPro" id="IPR046960">
    <property type="entry name" value="PPR_At4g14850-like_plant"/>
</dbReference>
<dbReference type="Pfam" id="PF14432">
    <property type="entry name" value="DYW_deaminase"/>
    <property type="match status" value="1"/>
</dbReference>
<evidence type="ECO:0000256" key="2">
    <source>
        <dbReference type="PROSITE-ProRule" id="PRU00708"/>
    </source>
</evidence>
<reference evidence="4" key="1">
    <citation type="submission" date="2021-02" db="EMBL/GenBank/DDBJ databases">
        <authorList>
            <person name="Nowell W R."/>
        </authorList>
    </citation>
    <scope>NUCLEOTIDE SEQUENCE</scope>
</reference>
<dbReference type="PANTHER" id="PTHR24015:SF1903">
    <property type="entry name" value="OS05G0305300 PROTEIN"/>
    <property type="match status" value="1"/>
</dbReference>
<evidence type="ECO:0000313" key="5">
    <source>
        <dbReference type="Proteomes" id="UP000663824"/>
    </source>
</evidence>
<keyword evidence="1" id="KW-0677">Repeat</keyword>
<dbReference type="Pfam" id="PF01535">
    <property type="entry name" value="PPR"/>
    <property type="match status" value="9"/>
</dbReference>
<comment type="caution">
    <text evidence="4">The sequence shown here is derived from an EMBL/GenBank/DDBJ whole genome shotgun (WGS) entry which is preliminary data.</text>
</comment>
<dbReference type="GO" id="GO:0048731">
    <property type="term" value="P:system development"/>
    <property type="evidence" value="ECO:0007669"/>
    <property type="project" value="UniProtKB-ARBA"/>
</dbReference>
<accession>A0A816RVZ3</accession>
<dbReference type="PROSITE" id="PS51375">
    <property type="entry name" value="PPR"/>
    <property type="match status" value="1"/>
</dbReference>
<dbReference type="GO" id="GO:0003723">
    <property type="term" value="F:RNA binding"/>
    <property type="evidence" value="ECO:0007669"/>
    <property type="project" value="InterPro"/>
</dbReference>
<dbReference type="FunFam" id="1.25.40.10:FF:000158">
    <property type="entry name" value="pentatricopeptide repeat-containing protein At2g33680"/>
    <property type="match status" value="1"/>
</dbReference>
<dbReference type="AlphaFoldDB" id="A0A816RVZ3"/>
<dbReference type="Proteomes" id="UP000663824">
    <property type="component" value="Unassembled WGS sequence"/>
</dbReference>
<dbReference type="GO" id="GO:0008270">
    <property type="term" value="F:zinc ion binding"/>
    <property type="evidence" value="ECO:0007669"/>
    <property type="project" value="InterPro"/>
</dbReference>
<dbReference type="InterPro" id="IPR002885">
    <property type="entry name" value="PPR_rpt"/>
</dbReference>
<gene>
    <name evidence="4" type="ORF">MBJ925_LOCUS18102</name>
</gene>
<protein>
    <recommendedName>
        <fullName evidence="3">DYW domain-containing protein</fullName>
    </recommendedName>
</protein>
<dbReference type="PANTHER" id="PTHR24015">
    <property type="entry name" value="OS07G0578800 PROTEIN-RELATED"/>
    <property type="match status" value="1"/>
</dbReference>
<dbReference type="Gene3D" id="1.25.40.10">
    <property type="entry name" value="Tetratricopeptide repeat domain"/>
    <property type="match status" value="5"/>
</dbReference>
<dbReference type="GO" id="GO:0009451">
    <property type="term" value="P:RNA modification"/>
    <property type="evidence" value="ECO:0007669"/>
    <property type="project" value="InterPro"/>
</dbReference>
<sequence length="961" mass="107888">MHSYYPVICYLLAIHFRYNDNQVVKSLFIVAKFFFKRLTNTQSSINLANEMKSLNDKKQFKKTLAILDQHGTTNITTLSNFAIIQALKACAHMRDLQRGKTIQNLIAFRTKNDMYVSSALIHMYVECADITSARSLLDSAINKTPSMIINHMASKGYIKNKQANKAIDLFNEIQNPNDIHIIILLNACAQLKTKEALDIVKKLSNRIPKSFFSNPRILTSLLDALMKCGDVAHAESLFSNAKEKDLPSYGAMMKGYVGNNLPKQAIELFNKIPDPNDVHMIMLLNACAQLKTKQALDIVKNISKRIPKSFFSNPHILTSLLDALMKCGDVAHAESLFSSAKEKVLSSYGAMMKGYLDNNLSQKAIDLFYKIENPDDIHMIILLNACAQLKTKEALDLVKKISNRIPKSFFLNPRLLTSLLDALMKCGDVAHAESLFSSSAGKVLPMYGAMMKGYVDNNLSQKAIDLFNEIENSDDVNISILFNACAQLKTKEALDLVKKISKQSPKSYFSNPHVLTSLLDALMKCGDVAHAELLFSSSVEKVLSSYGAMMKENNLPEKAIELFNEIKNPEDVNKILFNQMKSDGIQSSIPIYLCAIKAVSHMGDYSTAQSIVKQIPDSLLVENQIQSSLIDLWGKVGYVDEAKLIFDRIRQPNIIECTAMINSYGLNGMGMQAIELFHQIPRECLHEATYVCALNACSHSGLVGQARLIFQNIEMKTMRIYSTMIDCLSCASFFEEAQELIDEYERNHSPEPTMYMALLSGARNAKNIYLSQNIYDRMKKLFPQRKNPLISAAVLLANTYASSGEIDKASDLKLEMHKSGIKKKVGLTWITTDGQLYTFKAHDRSHPRSNEIDTEGEKISNEIIKYGHIYDSSWITRGMNADETIESVLCGHSERLAIAWGFVANPNASKLQMVKNLRICGDCHRSTKLIAAIRQCEIIVRDANRIHHFYKNGHCSCNDYF</sequence>
<evidence type="ECO:0000313" key="4">
    <source>
        <dbReference type="EMBL" id="CAF2078728.1"/>
    </source>
</evidence>